<keyword evidence="4" id="KW-1185">Reference proteome</keyword>
<evidence type="ECO:0000313" key="4">
    <source>
        <dbReference type="Proteomes" id="UP000036356"/>
    </source>
</evidence>
<dbReference type="EMBL" id="LDZY01000005">
    <property type="protein sequence ID" value="KLU66285.1"/>
    <property type="molecule type" value="Genomic_DNA"/>
</dbReference>
<dbReference type="Gene3D" id="1.10.260.40">
    <property type="entry name" value="lambda repressor-like DNA-binding domains"/>
    <property type="match status" value="1"/>
</dbReference>
<accession>A0A0J1FS17</accession>
<evidence type="ECO:0000256" key="1">
    <source>
        <dbReference type="ARBA" id="ARBA00023125"/>
    </source>
</evidence>
<dbReference type="SUPFAM" id="SSF47413">
    <property type="entry name" value="lambda repressor-like DNA-binding domains"/>
    <property type="match status" value="1"/>
</dbReference>
<evidence type="ECO:0000259" key="2">
    <source>
        <dbReference type="PROSITE" id="PS50943"/>
    </source>
</evidence>
<reference evidence="3 4" key="1">
    <citation type="submission" date="2015-06" db="EMBL/GenBank/DDBJ databases">
        <title>Draft genome of the moderately acidophilic sulfate reducer Candidatus Desulfosporosinus acididurans strain M1.</title>
        <authorList>
            <person name="Poehlein A."/>
            <person name="Petzsch P."/>
            <person name="Johnson B.D."/>
            <person name="Schloemann M."/>
            <person name="Daniel R."/>
            <person name="Muehling M."/>
        </authorList>
    </citation>
    <scope>NUCLEOTIDE SEQUENCE [LARGE SCALE GENOMIC DNA]</scope>
    <source>
        <strain evidence="3 4">M1</strain>
    </source>
</reference>
<dbReference type="InterPro" id="IPR010982">
    <property type="entry name" value="Lambda_DNA-bd_dom_sf"/>
</dbReference>
<dbReference type="GO" id="GO:0003677">
    <property type="term" value="F:DNA binding"/>
    <property type="evidence" value="ECO:0007669"/>
    <property type="project" value="UniProtKB-KW"/>
</dbReference>
<dbReference type="PATRIC" id="fig|476652.3.peg.1740"/>
<proteinExistence type="predicted"/>
<dbReference type="InterPro" id="IPR001387">
    <property type="entry name" value="Cro/C1-type_HTH"/>
</dbReference>
<dbReference type="InterPro" id="IPR050807">
    <property type="entry name" value="TransReg_Diox_bact_type"/>
</dbReference>
<dbReference type="CDD" id="cd00093">
    <property type="entry name" value="HTH_XRE"/>
    <property type="match status" value="1"/>
</dbReference>
<dbReference type="SMART" id="SM00530">
    <property type="entry name" value="HTH_XRE"/>
    <property type="match status" value="1"/>
</dbReference>
<gene>
    <name evidence="3" type="primary">sinR_1</name>
    <name evidence="3" type="ORF">DEAC_c16840</name>
</gene>
<protein>
    <submittedName>
        <fullName evidence="3">HTH-type transcriptional regulator SinR</fullName>
    </submittedName>
</protein>
<dbReference type="GO" id="GO:0003700">
    <property type="term" value="F:DNA-binding transcription factor activity"/>
    <property type="evidence" value="ECO:0007669"/>
    <property type="project" value="TreeGrafter"/>
</dbReference>
<dbReference type="PROSITE" id="PS50943">
    <property type="entry name" value="HTH_CROC1"/>
    <property type="match status" value="1"/>
</dbReference>
<comment type="caution">
    <text evidence="3">The sequence shown here is derived from an EMBL/GenBank/DDBJ whole genome shotgun (WGS) entry which is preliminary data.</text>
</comment>
<dbReference type="STRING" id="476652.DEAC_c16840"/>
<dbReference type="GO" id="GO:0005829">
    <property type="term" value="C:cytosol"/>
    <property type="evidence" value="ECO:0007669"/>
    <property type="project" value="TreeGrafter"/>
</dbReference>
<evidence type="ECO:0000313" key="3">
    <source>
        <dbReference type="EMBL" id="KLU66285.1"/>
    </source>
</evidence>
<sequence>MIGERIAQIRKEKGWTQKDLAQATRLSRGYTAAIEEGNQQPKIKTLALIASALGVTIEELLR</sequence>
<dbReference type="Pfam" id="PF01381">
    <property type="entry name" value="HTH_3"/>
    <property type="match status" value="1"/>
</dbReference>
<dbReference type="PANTHER" id="PTHR46797:SF1">
    <property type="entry name" value="METHYLPHOSPHONATE SYNTHASE"/>
    <property type="match status" value="1"/>
</dbReference>
<name>A0A0J1FS17_9FIRM</name>
<feature type="domain" description="HTH cro/C1-type" evidence="2">
    <location>
        <begin position="6"/>
        <end position="60"/>
    </location>
</feature>
<dbReference type="AlphaFoldDB" id="A0A0J1FS17"/>
<organism evidence="3 4">
    <name type="scientific">Desulfosporosinus acididurans</name>
    <dbReference type="NCBI Taxonomy" id="476652"/>
    <lineage>
        <taxon>Bacteria</taxon>
        <taxon>Bacillati</taxon>
        <taxon>Bacillota</taxon>
        <taxon>Clostridia</taxon>
        <taxon>Eubacteriales</taxon>
        <taxon>Desulfitobacteriaceae</taxon>
        <taxon>Desulfosporosinus</taxon>
    </lineage>
</organism>
<keyword evidence="1" id="KW-0238">DNA-binding</keyword>
<dbReference type="PANTHER" id="PTHR46797">
    <property type="entry name" value="HTH-TYPE TRANSCRIPTIONAL REGULATOR"/>
    <property type="match status" value="1"/>
</dbReference>
<dbReference type="Proteomes" id="UP000036356">
    <property type="component" value="Unassembled WGS sequence"/>
</dbReference>